<sequence length="165" mass="18576">MKNLIKLLSLSFILTTGLMSCASKQGATQQQTTSVSKQNISGLWTVTDVYTEGFPFDYTIRNAFDMAPYESFKGSSWKLYGSAKGYITLTNGNSENIYWDLIDNGTKPLFQFKKVPDGEKARNIREGYQMEIDIKDKTHMVLSSPFPINNGSTAYIVYHLEKVGK</sequence>
<proteinExistence type="predicted"/>
<keyword evidence="3" id="KW-1185">Reference proteome</keyword>
<keyword evidence="1" id="KW-0732">Signal</keyword>
<feature type="signal peptide" evidence="1">
    <location>
        <begin position="1"/>
        <end position="22"/>
    </location>
</feature>
<protein>
    <recommendedName>
        <fullName evidence="4">Lipocalin-like domain-containing protein</fullName>
    </recommendedName>
</protein>
<dbReference type="EMBL" id="JBHUDG010000002">
    <property type="protein sequence ID" value="MFD1628539.1"/>
    <property type="molecule type" value="Genomic_DNA"/>
</dbReference>
<name>A0ABW4I945_9SPHI</name>
<accession>A0ABW4I945</accession>
<comment type="caution">
    <text evidence="2">The sequence shown here is derived from an EMBL/GenBank/DDBJ whole genome shotgun (WGS) entry which is preliminary data.</text>
</comment>
<evidence type="ECO:0000313" key="2">
    <source>
        <dbReference type="EMBL" id="MFD1628539.1"/>
    </source>
</evidence>
<evidence type="ECO:0008006" key="4">
    <source>
        <dbReference type="Google" id="ProtNLM"/>
    </source>
</evidence>
<dbReference type="PROSITE" id="PS51257">
    <property type="entry name" value="PROKAR_LIPOPROTEIN"/>
    <property type="match status" value="1"/>
</dbReference>
<gene>
    <name evidence="2" type="ORF">ACFSAH_01550</name>
</gene>
<evidence type="ECO:0000313" key="3">
    <source>
        <dbReference type="Proteomes" id="UP001597118"/>
    </source>
</evidence>
<feature type="chain" id="PRO_5045222063" description="Lipocalin-like domain-containing protein" evidence="1">
    <location>
        <begin position="23"/>
        <end position="165"/>
    </location>
</feature>
<dbReference type="RefSeq" id="WP_379660924.1">
    <property type="nucleotide sequence ID" value="NZ_JBHUDG010000002.1"/>
</dbReference>
<dbReference type="Proteomes" id="UP001597118">
    <property type="component" value="Unassembled WGS sequence"/>
</dbReference>
<organism evidence="2 3">
    <name type="scientific">Pseudopedobacter beijingensis</name>
    <dbReference type="NCBI Taxonomy" id="1207056"/>
    <lineage>
        <taxon>Bacteria</taxon>
        <taxon>Pseudomonadati</taxon>
        <taxon>Bacteroidota</taxon>
        <taxon>Sphingobacteriia</taxon>
        <taxon>Sphingobacteriales</taxon>
        <taxon>Sphingobacteriaceae</taxon>
        <taxon>Pseudopedobacter</taxon>
    </lineage>
</organism>
<reference evidence="3" key="1">
    <citation type="journal article" date="2019" name="Int. J. Syst. Evol. Microbiol.">
        <title>The Global Catalogue of Microorganisms (GCM) 10K type strain sequencing project: providing services to taxonomists for standard genome sequencing and annotation.</title>
        <authorList>
            <consortium name="The Broad Institute Genomics Platform"/>
            <consortium name="The Broad Institute Genome Sequencing Center for Infectious Disease"/>
            <person name="Wu L."/>
            <person name="Ma J."/>
        </authorList>
    </citation>
    <scope>NUCLEOTIDE SEQUENCE [LARGE SCALE GENOMIC DNA]</scope>
    <source>
        <strain evidence="3">CCUG 53762</strain>
    </source>
</reference>
<evidence type="ECO:0000256" key="1">
    <source>
        <dbReference type="SAM" id="SignalP"/>
    </source>
</evidence>